<dbReference type="Proteomes" id="UP001310594">
    <property type="component" value="Unassembled WGS sequence"/>
</dbReference>
<organism evidence="1 2">
    <name type="scientific">Elasticomyces elasticus</name>
    <dbReference type="NCBI Taxonomy" id="574655"/>
    <lineage>
        <taxon>Eukaryota</taxon>
        <taxon>Fungi</taxon>
        <taxon>Dikarya</taxon>
        <taxon>Ascomycota</taxon>
        <taxon>Pezizomycotina</taxon>
        <taxon>Dothideomycetes</taxon>
        <taxon>Dothideomycetidae</taxon>
        <taxon>Mycosphaerellales</taxon>
        <taxon>Teratosphaeriaceae</taxon>
        <taxon>Elasticomyces</taxon>
    </lineage>
</organism>
<dbReference type="AlphaFoldDB" id="A0AAN7ZMF0"/>
<evidence type="ECO:0000313" key="2">
    <source>
        <dbReference type="Proteomes" id="UP001310594"/>
    </source>
</evidence>
<protein>
    <recommendedName>
        <fullName evidence="3">F-box domain-containing protein</fullName>
    </recommendedName>
</protein>
<reference evidence="1" key="1">
    <citation type="submission" date="2023-08" db="EMBL/GenBank/DDBJ databases">
        <title>Black Yeasts Isolated from many extreme environments.</title>
        <authorList>
            <person name="Coleine C."/>
            <person name="Stajich J.E."/>
            <person name="Selbmann L."/>
        </authorList>
    </citation>
    <scope>NUCLEOTIDE SEQUENCE</scope>
    <source>
        <strain evidence="1">CCFEE 5810</strain>
    </source>
</reference>
<accession>A0AAN7ZMF0</accession>
<gene>
    <name evidence="1" type="ORF">LTR97_008286</name>
</gene>
<sequence length="324" mass="37712">MARTTPLIRVREGALEKKTNNAMFEWLQARWLTEARKAVDGRSHELRATRTTGAAVFNDLVGPESSHRIPWCSLKCLFDQVTGGRPRLPLRRLAGVRERFKKRIDNGSSRRLSQTSTQPRPSRFLQLPPELRNAVYELVFDFQPSHVDLLEAKPPSKAFLQACRQTYAEAKGFYNILFRRYRSETEFSIHAHHHNWRDVKYEVDFTKQDLDHVRYLRCFITIETILRKAPQFGNAHMRLRMQQSRSEDLMIQMVRMPTPNSWDVVRIGGGPRLQVRVPWHHSFAMGFHHASVIIYGVPDRAGRQDHTEELQIVAGVVLVMQRHT</sequence>
<evidence type="ECO:0008006" key="3">
    <source>
        <dbReference type="Google" id="ProtNLM"/>
    </source>
</evidence>
<comment type="caution">
    <text evidence="1">The sequence shown here is derived from an EMBL/GenBank/DDBJ whole genome shotgun (WGS) entry which is preliminary data.</text>
</comment>
<dbReference type="EMBL" id="JAVRQU010000013">
    <property type="protein sequence ID" value="KAK5695866.1"/>
    <property type="molecule type" value="Genomic_DNA"/>
</dbReference>
<proteinExistence type="predicted"/>
<name>A0AAN7ZMF0_9PEZI</name>
<evidence type="ECO:0000313" key="1">
    <source>
        <dbReference type="EMBL" id="KAK5695866.1"/>
    </source>
</evidence>